<reference evidence="2 3" key="1">
    <citation type="submission" date="2018-05" db="EMBL/GenBank/DDBJ databases">
        <title>Genomic Encyclopedia of Type Strains, Phase IV (KMG-IV): sequencing the most valuable type-strain genomes for metagenomic binning, comparative biology and taxonomic classification.</title>
        <authorList>
            <person name="Goeker M."/>
        </authorList>
    </citation>
    <scope>NUCLEOTIDE SEQUENCE [LARGE SCALE GENOMIC DNA]</scope>
    <source>
        <strain evidence="2 3">JC118</strain>
    </source>
</reference>
<accession>A0A318KIL6</accession>
<evidence type="ECO:0008006" key="4">
    <source>
        <dbReference type="Google" id="ProtNLM"/>
    </source>
</evidence>
<keyword evidence="1" id="KW-0472">Membrane</keyword>
<gene>
    <name evidence="2" type="ORF">DES51_11837</name>
</gene>
<evidence type="ECO:0000313" key="3">
    <source>
        <dbReference type="Proteomes" id="UP000247612"/>
    </source>
</evidence>
<name>A0A318KIL6_9FIRM</name>
<dbReference type="AlphaFoldDB" id="A0A318KIL6"/>
<dbReference type="Proteomes" id="UP000247612">
    <property type="component" value="Unassembled WGS sequence"/>
</dbReference>
<keyword evidence="1" id="KW-0812">Transmembrane</keyword>
<comment type="caution">
    <text evidence="2">The sequence shown here is derived from an EMBL/GenBank/DDBJ whole genome shotgun (WGS) entry which is preliminary data.</text>
</comment>
<feature type="transmembrane region" description="Helical" evidence="1">
    <location>
        <begin position="87"/>
        <end position="107"/>
    </location>
</feature>
<dbReference type="OrthoDB" id="9895222at2"/>
<keyword evidence="1" id="KW-1133">Transmembrane helix</keyword>
<proteinExistence type="predicted"/>
<dbReference type="STRING" id="1034346.GCA_000313565_03161"/>
<evidence type="ECO:0000313" key="2">
    <source>
        <dbReference type="EMBL" id="PXX75307.1"/>
    </source>
</evidence>
<dbReference type="RefSeq" id="WP_022939440.1">
    <property type="nucleotide sequence ID" value="NZ_CABKRQ010000009.1"/>
</dbReference>
<protein>
    <recommendedName>
        <fullName evidence="4">ArsR family transcriptional regulator</fullName>
    </recommendedName>
</protein>
<keyword evidence="3" id="KW-1185">Reference proteome</keyword>
<organism evidence="2 3">
    <name type="scientific">Dielma fastidiosa</name>
    <dbReference type="NCBI Taxonomy" id="1034346"/>
    <lineage>
        <taxon>Bacteria</taxon>
        <taxon>Bacillati</taxon>
        <taxon>Bacillota</taxon>
        <taxon>Erysipelotrichia</taxon>
        <taxon>Erysipelotrichales</taxon>
        <taxon>Erysipelotrichaceae</taxon>
        <taxon>Dielma</taxon>
    </lineage>
</organism>
<dbReference type="EMBL" id="QJKH01000018">
    <property type="protein sequence ID" value="PXX75307.1"/>
    <property type="molecule type" value="Genomic_DNA"/>
</dbReference>
<evidence type="ECO:0000256" key="1">
    <source>
        <dbReference type="SAM" id="Phobius"/>
    </source>
</evidence>
<sequence length="112" mass="12970">MIYLFNHYRVLKCVLFMHSKIGFYPTSSIEIPLSEIKLICLSAKSLIKHLAILTKMGYLKGSDDYKNQSFIGTDEGWKYYHELRLKLTNIIFQCMWAIVLILIGYVIGSNSL</sequence>